<evidence type="ECO:0000313" key="2">
    <source>
        <dbReference type="Proteomes" id="UP001417504"/>
    </source>
</evidence>
<accession>A0AAP0PW78</accession>
<name>A0AAP0PW78_9MAGN</name>
<sequence length="51" mass="5511">MVIGPLLGLYSKAHSQTSSSSTHLQAVTVLFFLTGSETHWSSSRRVTPYGS</sequence>
<organism evidence="1 2">
    <name type="scientific">Stephania japonica</name>
    <dbReference type="NCBI Taxonomy" id="461633"/>
    <lineage>
        <taxon>Eukaryota</taxon>
        <taxon>Viridiplantae</taxon>
        <taxon>Streptophyta</taxon>
        <taxon>Embryophyta</taxon>
        <taxon>Tracheophyta</taxon>
        <taxon>Spermatophyta</taxon>
        <taxon>Magnoliopsida</taxon>
        <taxon>Ranunculales</taxon>
        <taxon>Menispermaceae</taxon>
        <taxon>Menispermoideae</taxon>
        <taxon>Cissampelideae</taxon>
        <taxon>Stephania</taxon>
    </lineage>
</organism>
<dbReference type="Proteomes" id="UP001417504">
    <property type="component" value="Unassembled WGS sequence"/>
</dbReference>
<keyword evidence="2" id="KW-1185">Reference proteome</keyword>
<proteinExistence type="predicted"/>
<dbReference type="EMBL" id="JBBNAE010000001">
    <property type="protein sequence ID" value="KAK9155066.1"/>
    <property type="molecule type" value="Genomic_DNA"/>
</dbReference>
<comment type="caution">
    <text evidence="1">The sequence shown here is derived from an EMBL/GenBank/DDBJ whole genome shotgun (WGS) entry which is preliminary data.</text>
</comment>
<protein>
    <submittedName>
        <fullName evidence="1">Uncharacterized protein</fullName>
    </submittedName>
</protein>
<reference evidence="1 2" key="1">
    <citation type="submission" date="2024-01" db="EMBL/GenBank/DDBJ databases">
        <title>Genome assemblies of Stephania.</title>
        <authorList>
            <person name="Yang L."/>
        </authorList>
    </citation>
    <scope>NUCLEOTIDE SEQUENCE [LARGE SCALE GENOMIC DNA]</scope>
    <source>
        <strain evidence="1">QJT</strain>
        <tissue evidence="1">Leaf</tissue>
    </source>
</reference>
<gene>
    <name evidence="1" type="ORF">Sjap_002546</name>
</gene>
<dbReference type="AlphaFoldDB" id="A0AAP0PW78"/>
<evidence type="ECO:0000313" key="1">
    <source>
        <dbReference type="EMBL" id="KAK9155066.1"/>
    </source>
</evidence>